<dbReference type="EMBL" id="JNVM01000001">
    <property type="protein sequence ID" value="KEQ27860.1"/>
    <property type="molecule type" value="Genomic_DNA"/>
</dbReference>
<gene>
    <name evidence="2" type="ORF">ET33_00060</name>
</gene>
<name>A0A081PAY7_9BACL</name>
<evidence type="ECO:0000313" key="3">
    <source>
        <dbReference type="Proteomes" id="UP000028123"/>
    </source>
</evidence>
<dbReference type="SUPFAM" id="SSF51215">
    <property type="entry name" value="Regulatory protein AraC"/>
    <property type="match status" value="1"/>
</dbReference>
<evidence type="ECO:0000313" key="2">
    <source>
        <dbReference type="EMBL" id="KEQ27860.1"/>
    </source>
</evidence>
<comment type="caution">
    <text evidence="2">The sequence shown here is derived from an EMBL/GenBank/DDBJ whole genome shotgun (WGS) entry which is preliminary data.</text>
</comment>
<dbReference type="Proteomes" id="UP000028123">
    <property type="component" value="Unassembled WGS sequence"/>
</dbReference>
<dbReference type="AlphaFoldDB" id="A0A081PAY7"/>
<dbReference type="GO" id="GO:0003677">
    <property type="term" value="F:DNA binding"/>
    <property type="evidence" value="ECO:0007669"/>
    <property type="project" value="UniProtKB-KW"/>
</dbReference>
<reference evidence="2 3" key="1">
    <citation type="submission" date="2014-06" db="EMBL/GenBank/DDBJ databases">
        <title>Draft genome sequence of Paenibacillus sp. MSt1.</title>
        <authorList>
            <person name="Aw Y.K."/>
            <person name="Ong K.S."/>
            <person name="Gan H.M."/>
            <person name="Lee S.M."/>
        </authorList>
    </citation>
    <scope>NUCLEOTIDE SEQUENCE [LARGE SCALE GENOMIC DNA]</scope>
    <source>
        <strain evidence="2 3">MSt1</strain>
    </source>
</reference>
<dbReference type="eggNOG" id="COG4977">
    <property type="taxonomic scope" value="Bacteria"/>
</dbReference>
<keyword evidence="3" id="KW-1185">Reference proteome</keyword>
<proteinExistence type="predicted"/>
<sequence>MTLIPNRPRNFLPILHARSGRYFWKGQGALSIKTFRNGRAVYEAGHGHFAVGEGSYLLLNRGQEYSITIEAEAPVESFCIFFPEQMAEEVYRSLVTSEEKLLDDPISLKPGPIDSGRILCDSLRRNFGFFVETVSI</sequence>
<protein>
    <submittedName>
        <fullName evidence="2">Uncharacterized protein</fullName>
    </submittedName>
</protein>
<dbReference type="RefSeq" id="WP_051774983.1">
    <property type="nucleotide sequence ID" value="NZ_JNVM01000001.1"/>
</dbReference>
<accession>A0A081PAY7</accession>
<evidence type="ECO:0000256" key="1">
    <source>
        <dbReference type="ARBA" id="ARBA00023125"/>
    </source>
</evidence>
<organism evidence="2 3">
    <name type="scientific">Paenibacillus tyrfis</name>
    <dbReference type="NCBI Taxonomy" id="1501230"/>
    <lineage>
        <taxon>Bacteria</taxon>
        <taxon>Bacillati</taxon>
        <taxon>Bacillota</taxon>
        <taxon>Bacilli</taxon>
        <taxon>Bacillales</taxon>
        <taxon>Paenibacillaceae</taxon>
        <taxon>Paenibacillus</taxon>
    </lineage>
</organism>
<dbReference type="OrthoDB" id="192171at2"/>
<keyword evidence="1" id="KW-0238">DNA-binding</keyword>
<dbReference type="InterPro" id="IPR037923">
    <property type="entry name" value="HTH-like"/>
</dbReference>